<dbReference type="Pfam" id="PF07905">
    <property type="entry name" value="PucR"/>
    <property type="match status" value="1"/>
</dbReference>
<proteinExistence type="predicted"/>
<dbReference type="AlphaFoldDB" id="A0A143QN78"/>
<evidence type="ECO:0000313" key="4">
    <source>
        <dbReference type="EMBL" id="AMY24615.1"/>
    </source>
</evidence>
<dbReference type="InterPro" id="IPR012914">
    <property type="entry name" value="PucR_dom"/>
</dbReference>
<dbReference type="EMBL" id="CP015220">
    <property type="protein sequence ID" value="AMY24615.1"/>
    <property type="molecule type" value="Genomic_DNA"/>
</dbReference>
<evidence type="ECO:0008006" key="6">
    <source>
        <dbReference type="Google" id="ProtNLM"/>
    </source>
</evidence>
<dbReference type="InterPro" id="IPR042070">
    <property type="entry name" value="PucR_C-HTH_sf"/>
</dbReference>
<dbReference type="Gene3D" id="1.10.10.2840">
    <property type="entry name" value="PucR C-terminal helix-turn-helix domain"/>
    <property type="match status" value="1"/>
</dbReference>
<feature type="domain" description="CdaR GGDEF-like" evidence="3">
    <location>
        <begin position="285"/>
        <end position="400"/>
    </location>
</feature>
<name>A0A143QN78_RHOFA</name>
<sequence>MYVGDLLDASHLGIRLLTSDRDALGRTLRWTFTTDLPDPSRYIAGGELVITGLVWRRTPDDSEVFVRSVAGSGAAALAAGEGLLGHIPLDLVDACERHGLPLLAVPDTVSFGEVTEFLVGRVTGDRIASLNNSLVRQRQLLTAVADGRALDELALHISRETGMACLIYTATGRRLVTEASALSDADVDTLTHAALSSETLPTTTVLADGSTYSVFGVGPSLVQRTTRWFLAVAGDMDSFSPDVSEAFGQLAAIAALDRARREEGRLVRREIADQAVALIEHDSTGFEALTRLRQAGVDPDRPLVVVRVAHSGRVDLREMLRSVVGDTLTSFGGGCVGCSAHGDIVAVVNTDDILFAQTIRIRLSRLRSGIGPSRIHVGVSAVATGLTIDGALRSARHALELSRQGSAAVTVTAGTKPTSAVSMMSALPDDVRKSFVEHVLAPLLEHDRRTDADLTDTLREFLANGGVLASNRRVDARPSQHRPISHQTRGGTARARSRLHRGQTGCLPRPAIHASGVGPRRCIMGK</sequence>
<reference evidence="5" key="2">
    <citation type="submission" date="2016-04" db="EMBL/GenBank/DDBJ databases">
        <title>Complete Genome and Plasmid Sequences for Rhodococcus fascians D188 and Draft Sequences for Rhodococcus spp. Isolates PBTS 1 and PBTS 2.</title>
        <authorList>
            <person name="Stamer R."/>
            <person name="Vereecke D."/>
            <person name="Zhang Y."/>
            <person name="Schilkey F."/>
            <person name="Devitt N."/>
            <person name="Randall J."/>
        </authorList>
    </citation>
    <scope>NUCLEOTIDE SEQUENCE [LARGE SCALE GENOMIC DNA]</scope>
    <source>
        <strain evidence="5">PBTS2</strain>
    </source>
</reference>
<evidence type="ECO:0000313" key="5">
    <source>
        <dbReference type="Proteomes" id="UP000076038"/>
    </source>
</evidence>
<dbReference type="InterPro" id="IPR041522">
    <property type="entry name" value="CdaR_GGDEF"/>
</dbReference>
<protein>
    <recommendedName>
        <fullName evidence="6">Purine catabolism PurC-like domain-containing protein</fullName>
    </recommendedName>
</protein>
<dbReference type="KEGG" id="rhs:A3Q41_03324"/>
<reference evidence="4 5" key="1">
    <citation type="journal article" date="2016" name="Genome Announc.">
        <title>Complete Genome and Plasmid Sequences for Rhodococcus fascians D188 and Draft Sequences for Rhodococcus Isolates PBTS 1 and PBTS 2.</title>
        <authorList>
            <person name="Stamler R.A."/>
            <person name="Vereecke D."/>
            <person name="Zhang Y."/>
            <person name="Schilkey F."/>
            <person name="Devitt N."/>
            <person name="Randall J.J."/>
        </authorList>
    </citation>
    <scope>NUCLEOTIDE SEQUENCE [LARGE SCALE GENOMIC DNA]</scope>
    <source>
        <strain evidence="4 5">PBTS2</strain>
    </source>
</reference>
<dbReference type="Proteomes" id="UP000076038">
    <property type="component" value="Chromosome"/>
</dbReference>
<evidence type="ECO:0000259" key="2">
    <source>
        <dbReference type="Pfam" id="PF07905"/>
    </source>
</evidence>
<dbReference type="Pfam" id="PF17853">
    <property type="entry name" value="GGDEF_2"/>
    <property type="match status" value="1"/>
</dbReference>
<accession>A0A143QN78</accession>
<feature type="region of interest" description="Disordered" evidence="1">
    <location>
        <begin position="475"/>
        <end position="505"/>
    </location>
</feature>
<evidence type="ECO:0000256" key="1">
    <source>
        <dbReference type="SAM" id="MobiDB-lite"/>
    </source>
</evidence>
<keyword evidence="5" id="KW-1185">Reference proteome</keyword>
<organism evidence="4 5">
    <name type="scientific">Rhodococcoides fascians</name>
    <name type="common">Rhodococcus fascians</name>
    <dbReference type="NCBI Taxonomy" id="1828"/>
    <lineage>
        <taxon>Bacteria</taxon>
        <taxon>Bacillati</taxon>
        <taxon>Actinomycetota</taxon>
        <taxon>Actinomycetes</taxon>
        <taxon>Mycobacteriales</taxon>
        <taxon>Nocardiaceae</taxon>
        <taxon>Rhodococcoides</taxon>
    </lineage>
</organism>
<gene>
    <name evidence="4" type="ORF">A3Q41_03324</name>
</gene>
<feature type="domain" description="Purine catabolism PurC-like" evidence="2">
    <location>
        <begin position="6"/>
        <end position="116"/>
    </location>
</feature>
<dbReference type="PATRIC" id="fig|1653479.3.peg.3372"/>
<evidence type="ECO:0000259" key="3">
    <source>
        <dbReference type="Pfam" id="PF17853"/>
    </source>
</evidence>